<keyword evidence="17" id="KW-0175">Coiled coil</keyword>
<organism evidence="19 20">
    <name type="scientific">Gemmatimonas aurantiaca</name>
    <dbReference type="NCBI Taxonomy" id="173480"/>
    <lineage>
        <taxon>Bacteria</taxon>
        <taxon>Pseudomonadati</taxon>
        <taxon>Gemmatimonadota</taxon>
        <taxon>Gemmatimonadia</taxon>
        <taxon>Gemmatimonadales</taxon>
        <taxon>Gemmatimonadaceae</taxon>
        <taxon>Gemmatimonas</taxon>
    </lineage>
</organism>
<dbReference type="SUPFAM" id="SSF81573">
    <property type="entry name" value="F1F0 ATP synthase subunit B, membrane domain"/>
    <property type="match status" value="1"/>
</dbReference>
<accession>A0A3D4VBG3</accession>
<evidence type="ECO:0000256" key="1">
    <source>
        <dbReference type="ARBA" id="ARBA00005513"/>
    </source>
</evidence>
<keyword evidence="9 15" id="KW-0472">Membrane</keyword>
<evidence type="ECO:0000256" key="16">
    <source>
        <dbReference type="RuleBase" id="RU003848"/>
    </source>
</evidence>
<evidence type="ECO:0000313" key="19">
    <source>
        <dbReference type="EMBL" id="HCT58460.1"/>
    </source>
</evidence>
<dbReference type="Proteomes" id="UP000264071">
    <property type="component" value="Unassembled WGS sequence"/>
</dbReference>
<comment type="function">
    <text evidence="11 15">F(1)F(0) ATP synthase produces ATP from ADP in the presence of a proton or sodium gradient. F-type ATPases consist of two structural domains, F(1) containing the extramembraneous catalytic core and F(0) containing the membrane proton channel, linked together by a central stalk and a peripheral stalk. During catalysis, ATP synthesis in the catalytic domain of F(1) is coupled via a rotary mechanism of the central stalk subunits to proton translocation.</text>
</comment>
<feature type="coiled-coil region" evidence="17">
    <location>
        <begin position="67"/>
        <end position="152"/>
    </location>
</feature>
<dbReference type="EMBL" id="DPIY01000010">
    <property type="protein sequence ID" value="HCT58460.1"/>
    <property type="molecule type" value="Genomic_DNA"/>
</dbReference>
<feature type="chain" id="PRO_5017773546" description="ATP synthase subunit b" evidence="18">
    <location>
        <begin position="27"/>
        <end position="199"/>
    </location>
</feature>
<dbReference type="GO" id="GO:0045259">
    <property type="term" value="C:proton-transporting ATP synthase complex"/>
    <property type="evidence" value="ECO:0007669"/>
    <property type="project" value="UniProtKB-KW"/>
</dbReference>
<dbReference type="Pfam" id="PF00430">
    <property type="entry name" value="ATP-synt_B"/>
    <property type="match status" value="1"/>
</dbReference>
<evidence type="ECO:0000256" key="6">
    <source>
        <dbReference type="ARBA" id="ARBA00022781"/>
    </source>
</evidence>
<feature type="signal peptide" evidence="18">
    <location>
        <begin position="1"/>
        <end position="26"/>
    </location>
</feature>
<reference evidence="19 20" key="1">
    <citation type="journal article" date="2018" name="Nat. Biotechnol.">
        <title>A standardized bacterial taxonomy based on genome phylogeny substantially revises the tree of life.</title>
        <authorList>
            <person name="Parks D.H."/>
            <person name="Chuvochina M."/>
            <person name="Waite D.W."/>
            <person name="Rinke C."/>
            <person name="Skarshewski A."/>
            <person name="Chaumeil P.A."/>
            <person name="Hugenholtz P."/>
        </authorList>
    </citation>
    <scope>NUCLEOTIDE SEQUENCE [LARGE SCALE GENOMIC DNA]</scope>
    <source>
        <strain evidence="19">UBA8844</strain>
    </source>
</reference>
<keyword evidence="8 15" id="KW-0406">Ion transport</keyword>
<name>A0A3D4VBG3_9BACT</name>
<dbReference type="InterPro" id="IPR050059">
    <property type="entry name" value="ATP_synthase_B_chain"/>
</dbReference>
<comment type="subunit">
    <text evidence="15">F-type ATPases have 2 components, F(1) - the catalytic core - and F(0) - the membrane proton channel. F(1) has five subunits: alpha(3), beta(3), gamma(1), delta(1), epsilon(1). F(0) has three main subunits: a(1), b(2) and c(10-14). The alpha and beta chains form an alternating ring which encloses part of the gamma chain. F(1) is attached to F(0) by a central stalk formed by the gamma and epsilon chains, while a peripheral stalk is formed by the delta and b chains.</text>
</comment>
<keyword evidence="2 15" id="KW-0813">Transport</keyword>
<dbReference type="InterPro" id="IPR028987">
    <property type="entry name" value="ATP_synth_B-like_membr_sf"/>
</dbReference>
<evidence type="ECO:0000256" key="17">
    <source>
        <dbReference type="SAM" id="Coils"/>
    </source>
</evidence>
<dbReference type="HAMAP" id="MF_01398">
    <property type="entry name" value="ATP_synth_b_bprime"/>
    <property type="match status" value="1"/>
</dbReference>
<evidence type="ECO:0000256" key="14">
    <source>
        <dbReference type="ARBA" id="ARBA00037847"/>
    </source>
</evidence>
<keyword evidence="6 15" id="KW-0375">Hydrogen ion transport</keyword>
<gene>
    <name evidence="15 19" type="primary">atpF</name>
    <name evidence="19" type="ORF">DGD08_14745</name>
</gene>
<evidence type="ECO:0000256" key="9">
    <source>
        <dbReference type="ARBA" id="ARBA00023136"/>
    </source>
</evidence>
<keyword evidence="10 15" id="KW-0066">ATP synthesis</keyword>
<evidence type="ECO:0000256" key="13">
    <source>
        <dbReference type="ARBA" id="ARBA00026054"/>
    </source>
</evidence>
<comment type="subcellular location">
    <subcellularLocation>
        <location evidence="15">Cell membrane</location>
        <topology evidence="15">Single-pass membrane protein</topology>
    </subcellularLocation>
    <subcellularLocation>
        <location evidence="14">Endomembrane system</location>
        <topology evidence="14">Single-pass membrane protein</topology>
    </subcellularLocation>
</comment>
<dbReference type="PANTHER" id="PTHR33445:SF1">
    <property type="entry name" value="ATP SYNTHASE SUBUNIT B"/>
    <property type="match status" value="1"/>
</dbReference>
<keyword evidence="4 15" id="KW-0138">CF(0)</keyword>
<dbReference type="AlphaFoldDB" id="A0A3D4VBG3"/>
<dbReference type="CDD" id="cd06503">
    <property type="entry name" value="ATP-synt_Fo_b"/>
    <property type="match status" value="1"/>
</dbReference>
<comment type="function">
    <text evidence="12">Component of the F(0) channel, it forms part of the peripheral stalk, linking F(1) to F(0). The b'-subunit is a diverged and duplicated form of b found in plants and photosynthetic bacteria.</text>
</comment>
<evidence type="ECO:0000256" key="15">
    <source>
        <dbReference type="HAMAP-Rule" id="MF_01398"/>
    </source>
</evidence>
<dbReference type="GO" id="GO:0005886">
    <property type="term" value="C:plasma membrane"/>
    <property type="evidence" value="ECO:0007669"/>
    <property type="project" value="UniProtKB-SubCell"/>
</dbReference>
<keyword evidence="18" id="KW-0732">Signal</keyword>
<evidence type="ECO:0000256" key="11">
    <source>
        <dbReference type="ARBA" id="ARBA00025198"/>
    </source>
</evidence>
<dbReference type="GO" id="GO:0046961">
    <property type="term" value="F:proton-transporting ATPase activity, rotational mechanism"/>
    <property type="evidence" value="ECO:0007669"/>
    <property type="project" value="TreeGrafter"/>
</dbReference>
<evidence type="ECO:0000256" key="8">
    <source>
        <dbReference type="ARBA" id="ARBA00023065"/>
    </source>
</evidence>
<dbReference type="NCBIfam" id="TIGR01144">
    <property type="entry name" value="ATP_synt_b"/>
    <property type="match status" value="1"/>
</dbReference>
<evidence type="ECO:0000256" key="10">
    <source>
        <dbReference type="ARBA" id="ARBA00023310"/>
    </source>
</evidence>
<protein>
    <recommendedName>
        <fullName evidence="15">ATP synthase subunit b</fullName>
    </recommendedName>
    <alternativeName>
        <fullName evidence="15">ATP synthase F(0) sector subunit b</fullName>
    </alternativeName>
    <alternativeName>
        <fullName evidence="15">ATPase subunit I</fullName>
    </alternativeName>
    <alternativeName>
        <fullName evidence="15">F-type ATPase subunit b</fullName>
        <shortName evidence="15">F-ATPase subunit b</shortName>
    </alternativeName>
</protein>
<evidence type="ECO:0000256" key="7">
    <source>
        <dbReference type="ARBA" id="ARBA00022989"/>
    </source>
</evidence>
<comment type="subunit">
    <text evidence="13">F-type ATPases have 2 components, F(1) - the catalytic core - and F(0) - the membrane proton channel. F(1) has five subunits: alpha(3), beta(3), gamma(1), delta(1), epsilon(1). F(0) has four main subunits: a(1), b(2) and c(10-14). The alpha and beta chains form an alternating ring which encloses part of the gamma chain. F(1) is attached to F(0) by a central stalk formed by the gamma and epsilon chains, while a peripheral stalk is formed by the delta and b chains.</text>
</comment>
<dbReference type="InterPro" id="IPR002146">
    <property type="entry name" value="ATP_synth_b/b'su_bac/chlpt"/>
</dbReference>
<comment type="similarity">
    <text evidence="1 15 16">Belongs to the ATPase B chain family.</text>
</comment>
<dbReference type="InterPro" id="IPR005864">
    <property type="entry name" value="ATP_synth_F0_bsu_bac"/>
</dbReference>
<evidence type="ECO:0000256" key="5">
    <source>
        <dbReference type="ARBA" id="ARBA00022692"/>
    </source>
</evidence>
<sequence length="199" mass="21411">MFALSARRGVLASVVAQLMIATPALASDAQGGPVNLLEPKAGLMFWTLIIFALLFVVLAKFAFKPLFAAVEAREKALEDAIEGAKRDRAEAEAALAQQRAQLEAARTEAQGIIAESRATAEKMRTDLLAQTKHQQEEMIEQARRAIEGEKASAIAELRREAVDLAIAGASRVIEQNLDSAGNRQIVESFLASLDGKAAR</sequence>
<evidence type="ECO:0000256" key="3">
    <source>
        <dbReference type="ARBA" id="ARBA00022475"/>
    </source>
</evidence>
<dbReference type="GO" id="GO:0046933">
    <property type="term" value="F:proton-transporting ATP synthase activity, rotational mechanism"/>
    <property type="evidence" value="ECO:0007669"/>
    <property type="project" value="UniProtKB-UniRule"/>
</dbReference>
<dbReference type="GO" id="GO:0012505">
    <property type="term" value="C:endomembrane system"/>
    <property type="evidence" value="ECO:0007669"/>
    <property type="project" value="UniProtKB-SubCell"/>
</dbReference>
<feature type="transmembrane region" description="Helical" evidence="15">
    <location>
        <begin position="42"/>
        <end position="63"/>
    </location>
</feature>
<evidence type="ECO:0000256" key="4">
    <source>
        <dbReference type="ARBA" id="ARBA00022547"/>
    </source>
</evidence>
<keyword evidence="5 15" id="KW-0812">Transmembrane</keyword>
<evidence type="ECO:0000256" key="12">
    <source>
        <dbReference type="ARBA" id="ARBA00025614"/>
    </source>
</evidence>
<proteinExistence type="inferred from homology"/>
<evidence type="ECO:0000256" key="18">
    <source>
        <dbReference type="SAM" id="SignalP"/>
    </source>
</evidence>
<comment type="caution">
    <text evidence="19">The sequence shown here is derived from an EMBL/GenBank/DDBJ whole genome shotgun (WGS) entry which is preliminary data.</text>
</comment>
<keyword evidence="3 15" id="KW-1003">Cell membrane</keyword>
<dbReference type="PANTHER" id="PTHR33445">
    <property type="entry name" value="ATP SYNTHASE SUBUNIT B', CHLOROPLASTIC"/>
    <property type="match status" value="1"/>
</dbReference>
<evidence type="ECO:0000313" key="20">
    <source>
        <dbReference type="Proteomes" id="UP000264071"/>
    </source>
</evidence>
<keyword evidence="7 15" id="KW-1133">Transmembrane helix</keyword>
<evidence type="ECO:0000256" key="2">
    <source>
        <dbReference type="ARBA" id="ARBA00022448"/>
    </source>
</evidence>